<dbReference type="STRING" id="889453.SAMN03080601_03186"/>
<dbReference type="GO" id="GO:0015293">
    <property type="term" value="F:symporter activity"/>
    <property type="evidence" value="ECO:0007669"/>
    <property type="project" value="InterPro"/>
</dbReference>
<comment type="similarity">
    <text evidence="1">Belongs to the sodium:galactoside symporter (TC 2.A.2) family.</text>
</comment>
<gene>
    <name evidence="3" type="ORF">SAMN03080601_03186</name>
</gene>
<feature type="transmembrane region" description="Helical" evidence="2">
    <location>
        <begin position="431"/>
        <end position="449"/>
    </location>
</feature>
<feature type="transmembrane region" description="Helical" evidence="2">
    <location>
        <begin position="82"/>
        <end position="101"/>
    </location>
</feature>
<evidence type="ECO:0000256" key="2">
    <source>
        <dbReference type="SAM" id="Phobius"/>
    </source>
</evidence>
<dbReference type="GO" id="GO:0006814">
    <property type="term" value="P:sodium ion transport"/>
    <property type="evidence" value="ECO:0007669"/>
    <property type="project" value="InterPro"/>
</dbReference>
<keyword evidence="2" id="KW-0812">Transmembrane</keyword>
<dbReference type="Pfam" id="PF13347">
    <property type="entry name" value="MFS_2"/>
    <property type="match status" value="1"/>
</dbReference>
<dbReference type="PANTHER" id="PTHR11328">
    <property type="entry name" value="MAJOR FACILITATOR SUPERFAMILY DOMAIN-CONTAINING PROTEIN"/>
    <property type="match status" value="1"/>
</dbReference>
<accession>A0A1T5HTT0</accession>
<dbReference type="InterPro" id="IPR001927">
    <property type="entry name" value="Na/Gal_symport"/>
</dbReference>
<organism evidence="3 4">
    <name type="scientific">Alkalitalea saponilacus</name>
    <dbReference type="NCBI Taxonomy" id="889453"/>
    <lineage>
        <taxon>Bacteria</taxon>
        <taxon>Pseudomonadati</taxon>
        <taxon>Bacteroidota</taxon>
        <taxon>Bacteroidia</taxon>
        <taxon>Marinilabiliales</taxon>
        <taxon>Marinilabiliaceae</taxon>
        <taxon>Alkalitalea</taxon>
    </lineage>
</organism>
<feature type="transmembrane region" description="Helical" evidence="2">
    <location>
        <begin position="151"/>
        <end position="170"/>
    </location>
</feature>
<feature type="transmembrane region" description="Helical" evidence="2">
    <location>
        <begin position="315"/>
        <end position="334"/>
    </location>
</feature>
<dbReference type="InterPro" id="IPR039672">
    <property type="entry name" value="MFS_2"/>
</dbReference>
<dbReference type="CDD" id="cd17332">
    <property type="entry name" value="MFS_MelB_like"/>
    <property type="match status" value="1"/>
</dbReference>
<reference evidence="3 4" key="1">
    <citation type="submission" date="2017-02" db="EMBL/GenBank/DDBJ databases">
        <authorList>
            <person name="Peterson S.W."/>
        </authorList>
    </citation>
    <scope>NUCLEOTIDE SEQUENCE [LARGE SCALE GENOMIC DNA]</scope>
    <source>
        <strain evidence="3 4">DSM 24412</strain>
    </source>
</reference>
<dbReference type="AlphaFoldDB" id="A0A1T5HTT0"/>
<protein>
    <submittedName>
        <fullName evidence="3">Glycoside/pentoside/hexuronide:cation symporter, GPH family</fullName>
    </submittedName>
</protein>
<feature type="transmembrane region" description="Helical" evidence="2">
    <location>
        <begin position="113"/>
        <end position="139"/>
    </location>
</feature>
<keyword evidence="2" id="KW-1133">Transmembrane helix</keyword>
<dbReference type="GO" id="GO:0005886">
    <property type="term" value="C:plasma membrane"/>
    <property type="evidence" value="ECO:0007669"/>
    <property type="project" value="TreeGrafter"/>
</dbReference>
<dbReference type="SUPFAM" id="SSF103473">
    <property type="entry name" value="MFS general substrate transporter"/>
    <property type="match status" value="1"/>
</dbReference>
<dbReference type="RefSeq" id="WP_079558852.1">
    <property type="nucleotide sequence ID" value="NZ_CP021904.1"/>
</dbReference>
<feature type="transmembrane region" description="Helical" evidence="2">
    <location>
        <begin position="190"/>
        <end position="210"/>
    </location>
</feature>
<evidence type="ECO:0000256" key="1">
    <source>
        <dbReference type="ARBA" id="ARBA00009617"/>
    </source>
</evidence>
<feature type="transmembrane region" description="Helical" evidence="2">
    <location>
        <begin position="231"/>
        <end position="250"/>
    </location>
</feature>
<feature type="transmembrane region" description="Helical" evidence="2">
    <location>
        <begin position="393"/>
        <end position="411"/>
    </location>
</feature>
<dbReference type="KEGG" id="asx:CDL62_07305"/>
<dbReference type="NCBIfam" id="TIGR00792">
    <property type="entry name" value="gph"/>
    <property type="match status" value="1"/>
</dbReference>
<evidence type="ECO:0000313" key="3">
    <source>
        <dbReference type="EMBL" id="SKC23900.1"/>
    </source>
</evidence>
<dbReference type="OrthoDB" id="9764596at2"/>
<dbReference type="Gene3D" id="1.20.1250.20">
    <property type="entry name" value="MFS general substrate transporter like domains"/>
    <property type="match status" value="2"/>
</dbReference>
<keyword evidence="2" id="KW-0472">Membrane</keyword>
<feature type="transmembrane region" description="Helical" evidence="2">
    <location>
        <begin position="283"/>
        <end position="303"/>
    </location>
</feature>
<name>A0A1T5HTT0_9BACT</name>
<dbReference type="InterPro" id="IPR036259">
    <property type="entry name" value="MFS_trans_sf"/>
</dbReference>
<dbReference type="EMBL" id="FUYV01000023">
    <property type="protein sequence ID" value="SKC23900.1"/>
    <property type="molecule type" value="Genomic_DNA"/>
</dbReference>
<feature type="transmembrane region" description="Helical" evidence="2">
    <location>
        <begin position="340"/>
        <end position="364"/>
    </location>
</feature>
<sequence length="472" mass="52832">MAQTIQSKVSLKEKIGYGFGDAASSMFWKIFTFYLAIFYTDVFGIPAAAAGTMFLVTRIWDTANDPIMGIIGDRTNTKWGKFRPYLLWIAFPFAIIGVLLFTTPNLDVTGKIVYAYITYTLMMMVYTAINVPYASLLGVMTAKSTERTSFASYRMVFAFAGSLLVVALFQPLVDGFNSLEMVDISTAYQLTMVVIGLIAVGFFLLTFSWTRERITPPKDQKNNLKEDLKNLAGNIPWFVILGAGVMTLIFNSVRDGVAMYYFKYYISNDITSESALVFSRMTFALSTFYIFLGQATNMIGVMMAKPISAIIGKRVTFISAMFTAAALSSLFFYLTRDNLFLIFTLQAMISFCAGIIFPLMWAMYADAADYSQWKTGRRATGLVFSASSMSQKLGWTLGGSITLWLLAYFGFQANVEQNPETIQGIKLMMSYVPGIAALISGIFMIFYKLSDAKMEKIITDLDNRREMEEINN</sequence>
<evidence type="ECO:0000313" key="4">
    <source>
        <dbReference type="Proteomes" id="UP000191055"/>
    </source>
</evidence>
<dbReference type="Proteomes" id="UP000191055">
    <property type="component" value="Unassembled WGS sequence"/>
</dbReference>
<dbReference type="PANTHER" id="PTHR11328:SF24">
    <property type="entry name" value="MAJOR FACILITATOR SUPERFAMILY (MFS) PROFILE DOMAIN-CONTAINING PROTEIN"/>
    <property type="match status" value="1"/>
</dbReference>
<keyword evidence="4" id="KW-1185">Reference proteome</keyword>
<dbReference type="GO" id="GO:0008643">
    <property type="term" value="P:carbohydrate transport"/>
    <property type="evidence" value="ECO:0007669"/>
    <property type="project" value="InterPro"/>
</dbReference>
<proteinExistence type="inferred from homology"/>